<gene>
    <name evidence="1" type="ORF">GBAR_LOCUS24482</name>
</gene>
<proteinExistence type="predicted"/>
<reference evidence="1" key="1">
    <citation type="submission" date="2023-03" db="EMBL/GenBank/DDBJ databases">
        <authorList>
            <person name="Steffen K."/>
            <person name="Cardenas P."/>
        </authorList>
    </citation>
    <scope>NUCLEOTIDE SEQUENCE</scope>
</reference>
<dbReference type="AlphaFoldDB" id="A0AA35T9V1"/>
<sequence length="74" mass="8428">MFNCDGDEEYLFACTHLGFTDEDNECKKGVRAWGDLPCSLRVVHCMKTDLQFISTIIIIRAQTTHILVDIGQHL</sequence>
<accession>A0AA35T9V1</accession>
<name>A0AA35T9V1_GEOBA</name>
<dbReference type="EMBL" id="CASHTH010003373">
    <property type="protein sequence ID" value="CAI8044098.1"/>
    <property type="molecule type" value="Genomic_DNA"/>
</dbReference>
<dbReference type="Proteomes" id="UP001174909">
    <property type="component" value="Unassembled WGS sequence"/>
</dbReference>
<keyword evidence="2" id="KW-1185">Reference proteome</keyword>
<organism evidence="1 2">
    <name type="scientific">Geodia barretti</name>
    <name type="common">Barrett's horny sponge</name>
    <dbReference type="NCBI Taxonomy" id="519541"/>
    <lineage>
        <taxon>Eukaryota</taxon>
        <taxon>Metazoa</taxon>
        <taxon>Porifera</taxon>
        <taxon>Demospongiae</taxon>
        <taxon>Heteroscleromorpha</taxon>
        <taxon>Tetractinellida</taxon>
        <taxon>Astrophorina</taxon>
        <taxon>Geodiidae</taxon>
        <taxon>Geodia</taxon>
    </lineage>
</organism>
<evidence type="ECO:0000313" key="1">
    <source>
        <dbReference type="EMBL" id="CAI8044098.1"/>
    </source>
</evidence>
<comment type="caution">
    <text evidence="1">The sequence shown here is derived from an EMBL/GenBank/DDBJ whole genome shotgun (WGS) entry which is preliminary data.</text>
</comment>
<evidence type="ECO:0000313" key="2">
    <source>
        <dbReference type="Proteomes" id="UP001174909"/>
    </source>
</evidence>
<protein>
    <submittedName>
        <fullName evidence="1">Uncharacterized protein</fullName>
    </submittedName>
</protein>